<dbReference type="Gene3D" id="3.30.1370.110">
    <property type="match status" value="1"/>
</dbReference>
<keyword evidence="5" id="KW-1185">Reference proteome</keyword>
<evidence type="ECO:0000256" key="2">
    <source>
        <dbReference type="SAM" id="MobiDB-lite"/>
    </source>
</evidence>
<dbReference type="OrthoDB" id="3247158at2759"/>
<dbReference type="PANTHER" id="PTHR46651">
    <property type="entry name" value="POLYADENYLATE-BINDING PROTEIN-INTERACTING PROTEIN 7"/>
    <property type="match status" value="1"/>
</dbReference>
<proteinExistence type="predicted"/>
<dbReference type="STRING" id="106004.A0A1Y2ER88"/>
<dbReference type="GO" id="GO:0008270">
    <property type="term" value="F:zinc ion binding"/>
    <property type="evidence" value="ECO:0007669"/>
    <property type="project" value="UniProtKB-KW"/>
</dbReference>
<sequence>MAAAFPHSKTLLSYLLTTYSTKNRLAASPPQPAATSQLELSVRKLALEQSRAASASAGTSEASTDDESDTAISSSADSSDESSEEDKIASVLEMLGDDNIDEDDKPDSLKELLRSILVMPSNEPVNLDPIILSLMHRYREDVSPSGNPVPPLPNHGSTTPGSRPSVSRSSSFRRGKPPGINLGLPTPQSVAAALSSSVSSTSSRSAPTSPFRAASPSIRSAQHTPSHSPWSSPRPTNLSLSAQAVEFKFSAGAGEFRPGGTSSPLAPGTPLRSHSPNPLAHQAQAQWAATSSPLGTPKYAGTPSHGGSVHGGSALSSPSYFPRHLDINTAHQLNKQKPARLPWADGSEDDEDDPEPREYDRAGGGDGYIDTASPWANSPAGTPGGMIDPAYAQQYGAYPGGEQEWAAQMQMQQQQQQYGGYAGGALWEGGAGYDDGAYGEVHTPTYEGAGMTLPGPAPGEMPSIEFANSLSGPSGLGGMGAYQMSPFDHLLSIFSSSEISPNVLEEALVLSGWDVDKAIEYLIETQPAGSSTSTTAIAPHIPPGLQQPPPGFNLAAPMPRTVATSGSRPLIVSRDSFDGYTGGNGGRGSPSGGPRWGSRPGTPTGEGRGVGGRVCRYYLSGNCLRSDCKFSHDVGKAVCKFWLRGHCLKGDGRCDFLHSIPPIMRADFEQRAQRRSAAAAGAQGYEEEHIPDTGPDLDFPTLGEAPRARRQGGPAGRTIQLDPTRTRFSGAVKYGPKLAGPVANPRPPPVAPLPSRDTLPQPRRSARINLRPPALLPTLPTGQALAALYIRYRSSFLELGANRNKCLARAAECWKRGDGAGARKFSREAQDWSRQVAIEGRDSAARIVDERKRVLKEALLENEDRSGDDVAHRKVRGNDRGGGVCLGVVAQSALPQERGLTVEERTEVALDLHALHTDEAISFMGDFLLSLERENFAGLAFVVIGQSKHSGSSAPDRGEAAGRLRLEQACTEFASDQGWAWQTFGGILAIDCLR</sequence>
<accession>A0A1Y2ER88</accession>
<dbReference type="Proteomes" id="UP000193467">
    <property type="component" value="Unassembled WGS sequence"/>
</dbReference>
<keyword evidence="1" id="KW-0862">Zinc</keyword>
<reference evidence="4 5" key="1">
    <citation type="submission" date="2016-07" db="EMBL/GenBank/DDBJ databases">
        <title>Pervasive Adenine N6-methylation of Active Genes in Fungi.</title>
        <authorList>
            <consortium name="DOE Joint Genome Institute"/>
            <person name="Mondo S.J."/>
            <person name="Dannebaum R.O."/>
            <person name="Kuo R.C."/>
            <person name="Labutti K."/>
            <person name="Haridas S."/>
            <person name="Kuo A."/>
            <person name="Salamov A."/>
            <person name="Ahrendt S.R."/>
            <person name="Lipzen A."/>
            <person name="Sullivan W."/>
            <person name="Andreopoulos W.B."/>
            <person name="Clum A."/>
            <person name="Lindquist E."/>
            <person name="Daum C."/>
            <person name="Ramamoorthy G.K."/>
            <person name="Gryganskyi A."/>
            <person name="Culley D."/>
            <person name="Magnuson J.K."/>
            <person name="James T.Y."/>
            <person name="O'Malley M.A."/>
            <person name="Stajich J.E."/>
            <person name="Spatafora J.W."/>
            <person name="Visel A."/>
            <person name="Grigoriev I.V."/>
        </authorList>
    </citation>
    <scope>NUCLEOTIDE SEQUENCE [LARGE SCALE GENOMIC DNA]</scope>
    <source>
        <strain evidence="4 5">62-1032</strain>
    </source>
</reference>
<organism evidence="4 5">
    <name type="scientific">Leucosporidium creatinivorum</name>
    <dbReference type="NCBI Taxonomy" id="106004"/>
    <lineage>
        <taxon>Eukaryota</taxon>
        <taxon>Fungi</taxon>
        <taxon>Dikarya</taxon>
        <taxon>Basidiomycota</taxon>
        <taxon>Pucciniomycotina</taxon>
        <taxon>Microbotryomycetes</taxon>
        <taxon>Leucosporidiales</taxon>
        <taxon>Leucosporidium</taxon>
    </lineage>
</organism>
<feature type="region of interest" description="Disordered" evidence="2">
    <location>
        <begin position="141"/>
        <end position="237"/>
    </location>
</feature>
<dbReference type="InterPro" id="IPR013899">
    <property type="entry name" value="DUF1771"/>
</dbReference>
<keyword evidence="1" id="KW-0479">Metal-binding</keyword>
<feature type="compositionally biased region" description="Acidic residues" evidence="2">
    <location>
        <begin position="346"/>
        <end position="355"/>
    </location>
</feature>
<feature type="compositionally biased region" description="Polar residues" evidence="2">
    <location>
        <begin position="218"/>
        <end position="237"/>
    </location>
</feature>
<dbReference type="InterPro" id="IPR000571">
    <property type="entry name" value="Znf_CCCH"/>
</dbReference>
<keyword evidence="1" id="KW-0863">Zinc-finger</keyword>
<name>A0A1Y2ER88_9BASI</name>
<protein>
    <recommendedName>
        <fullName evidence="3">C3H1-type domain-containing protein</fullName>
    </recommendedName>
</protein>
<dbReference type="Gene3D" id="4.10.1000.10">
    <property type="entry name" value="Zinc finger, CCCH-type"/>
    <property type="match status" value="1"/>
</dbReference>
<feature type="compositionally biased region" description="Gly residues" evidence="2">
    <location>
        <begin position="580"/>
        <end position="595"/>
    </location>
</feature>
<dbReference type="PANTHER" id="PTHR46651:SF1">
    <property type="entry name" value="SMALL MUTS RELATED FAMILY PROTEIN"/>
    <property type="match status" value="1"/>
</dbReference>
<feature type="compositionally biased region" description="Low complexity" evidence="2">
    <location>
        <begin position="156"/>
        <end position="170"/>
    </location>
</feature>
<evidence type="ECO:0000259" key="3">
    <source>
        <dbReference type="PROSITE" id="PS50103"/>
    </source>
</evidence>
<dbReference type="CDD" id="cd14279">
    <property type="entry name" value="CUE"/>
    <property type="match status" value="1"/>
</dbReference>
<dbReference type="SMART" id="SM01162">
    <property type="entry name" value="DUF1771"/>
    <property type="match status" value="1"/>
</dbReference>
<dbReference type="EMBL" id="MCGR01000043">
    <property type="protein sequence ID" value="ORY74042.1"/>
    <property type="molecule type" value="Genomic_DNA"/>
</dbReference>
<evidence type="ECO:0000313" key="4">
    <source>
        <dbReference type="EMBL" id="ORY74042.1"/>
    </source>
</evidence>
<feature type="compositionally biased region" description="Low complexity" evidence="2">
    <location>
        <begin position="50"/>
        <end position="62"/>
    </location>
</feature>
<feature type="region of interest" description="Disordered" evidence="2">
    <location>
        <begin position="49"/>
        <end position="87"/>
    </location>
</feature>
<dbReference type="SMART" id="SM00356">
    <property type="entry name" value="ZnF_C3H1"/>
    <property type="match status" value="2"/>
</dbReference>
<feature type="compositionally biased region" description="Low complexity" evidence="2">
    <location>
        <begin position="189"/>
        <end position="217"/>
    </location>
</feature>
<feature type="region of interest" description="Disordered" evidence="2">
    <location>
        <begin position="674"/>
        <end position="761"/>
    </location>
</feature>
<feature type="compositionally biased region" description="Low complexity" evidence="2">
    <location>
        <begin position="675"/>
        <end position="684"/>
    </location>
</feature>
<feature type="region of interest" description="Disordered" evidence="2">
    <location>
        <begin position="253"/>
        <end position="315"/>
    </location>
</feature>
<feature type="zinc finger region" description="C3H1-type" evidence="1">
    <location>
        <begin position="633"/>
        <end position="661"/>
    </location>
</feature>
<dbReference type="PROSITE" id="PS50103">
    <property type="entry name" value="ZF_C3H1"/>
    <property type="match status" value="2"/>
</dbReference>
<dbReference type="AlphaFoldDB" id="A0A1Y2ER88"/>
<feature type="zinc finger region" description="C3H1-type" evidence="1">
    <location>
        <begin position="609"/>
        <end position="632"/>
    </location>
</feature>
<dbReference type="Pfam" id="PF08590">
    <property type="entry name" value="DUF1771"/>
    <property type="match status" value="1"/>
</dbReference>
<dbReference type="InterPro" id="IPR036063">
    <property type="entry name" value="Smr_dom_sf"/>
</dbReference>
<comment type="caution">
    <text evidence="4">The sequence shown here is derived from an EMBL/GenBank/DDBJ whole genome shotgun (WGS) entry which is preliminary data.</text>
</comment>
<feature type="region of interest" description="Disordered" evidence="2">
    <location>
        <begin position="564"/>
        <end position="607"/>
    </location>
</feature>
<dbReference type="InterPro" id="IPR053242">
    <property type="entry name" value="PAM2-like_domain"/>
</dbReference>
<evidence type="ECO:0000313" key="5">
    <source>
        <dbReference type="Proteomes" id="UP000193467"/>
    </source>
</evidence>
<evidence type="ECO:0000256" key="1">
    <source>
        <dbReference type="PROSITE-ProRule" id="PRU00723"/>
    </source>
</evidence>
<gene>
    <name evidence="4" type="ORF">BCR35DRAFT_326002</name>
</gene>
<feature type="domain" description="C3H1-type" evidence="3">
    <location>
        <begin position="633"/>
        <end position="661"/>
    </location>
</feature>
<feature type="region of interest" description="Disordered" evidence="2">
    <location>
        <begin position="331"/>
        <end position="373"/>
    </location>
</feature>
<dbReference type="InParanoid" id="A0A1Y2ER88"/>
<feature type="domain" description="C3H1-type" evidence="3">
    <location>
        <begin position="609"/>
        <end position="632"/>
    </location>
</feature>
<feature type="compositionally biased region" description="Polar residues" evidence="2">
    <location>
        <begin position="283"/>
        <end position="294"/>
    </location>
</feature>